<dbReference type="PANTHER" id="PTHR30309:SF0">
    <property type="entry name" value="GLYCEROL-3-PHOSPHATE ACYLTRANSFERASE-RELATED"/>
    <property type="match status" value="1"/>
</dbReference>
<evidence type="ECO:0000256" key="4">
    <source>
        <dbReference type="ARBA" id="ARBA00022692"/>
    </source>
</evidence>
<dbReference type="GO" id="GO:0005886">
    <property type="term" value="C:plasma membrane"/>
    <property type="evidence" value="ECO:0007669"/>
    <property type="project" value="UniProtKB-SubCell"/>
</dbReference>
<comment type="subcellular location">
    <subcellularLocation>
        <location evidence="10">Cell membrane</location>
        <topology evidence="10">Multi-pass membrane protein</topology>
    </subcellularLocation>
</comment>
<feature type="transmembrane region" description="Helical" evidence="10">
    <location>
        <begin position="140"/>
        <end position="159"/>
    </location>
</feature>
<keyword evidence="4 10" id="KW-0812">Transmembrane</keyword>
<sequence length="213" mass="23464">MTTILLLIVAYLLGSIPSGLWIGKFFFHKNLQDYGSGNIGTTNTFRILGKKAGSVVFILDLLKGTLATLLPMMFGIETVSPALFGLFAVLGHTFSIFNHFKGGKAVATAAGFLLGYSPWFVVLLGVIFIIAFYLTSMVSFASVLGAACAGILVLILPSLHLILTSYDWMFTAIMFFLACFIIFRHRENIARIRNKSENVFNFGLNLTHQKHNI</sequence>
<keyword evidence="3 10" id="KW-0808">Transferase</keyword>
<dbReference type="GO" id="GO:0008654">
    <property type="term" value="P:phospholipid biosynthetic process"/>
    <property type="evidence" value="ECO:0007669"/>
    <property type="project" value="UniProtKB-UniRule"/>
</dbReference>
<dbReference type="SMART" id="SM01207">
    <property type="entry name" value="G3P_acyltransf"/>
    <property type="match status" value="1"/>
</dbReference>
<feature type="transmembrane region" description="Helical" evidence="10">
    <location>
        <begin position="166"/>
        <end position="183"/>
    </location>
</feature>
<evidence type="ECO:0000256" key="10">
    <source>
        <dbReference type="HAMAP-Rule" id="MF_01043"/>
    </source>
</evidence>
<organism evidence="11 12">
    <name type="scientific">Pseudolactococcus piscium MKFS47</name>
    <dbReference type="NCBI Taxonomy" id="297352"/>
    <lineage>
        <taxon>Bacteria</taxon>
        <taxon>Bacillati</taxon>
        <taxon>Bacillota</taxon>
        <taxon>Bacilli</taxon>
        <taxon>Lactobacillales</taxon>
        <taxon>Streptococcaceae</taxon>
        <taxon>Pseudolactococcus</taxon>
    </lineage>
</organism>
<feature type="transmembrane region" description="Helical" evidence="10">
    <location>
        <begin position="112"/>
        <end position="134"/>
    </location>
</feature>
<comment type="pathway">
    <text evidence="10">Lipid metabolism; phospholipid metabolism.</text>
</comment>
<reference evidence="12" key="1">
    <citation type="submission" date="2015-01" db="EMBL/GenBank/DDBJ databases">
        <authorList>
            <person name="Andreevskaya M."/>
        </authorList>
    </citation>
    <scope>NUCLEOTIDE SEQUENCE [LARGE SCALE GENOMIC DNA]</scope>
    <source>
        <strain evidence="12">MKFS47</strain>
    </source>
</reference>
<evidence type="ECO:0000313" key="12">
    <source>
        <dbReference type="Proteomes" id="UP000033166"/>
    </source>
</evidence>
<keyword evidence="5 10" id="KW-1133">Transmembrane helix</keyword>
<evidence type="ECO:0000256" key="1">
    <source>
        <dbReference type="ARBA" id="ARBA00022475"/>
    </source>
</evidence>
<keyword evidence="6 10" id="KW-0443">Lipid metabolism</keyword>
<proteinExistence type="inferred from homology"/>
<dbReference type="NCBIfam" id="TIGR00023">
    <property type="entry name" value="glycerol-3-phosphate 1-O-acyltransferase PlsY"/>
    <property type="match status" value="1"/>
</dbReference>
<evidence type="ECO:0000256" key="8">
    <source>
        <dbReference type="ARBA" id="ARBA00023209"/>
    </source>
</evidence>
<keyword evidence="1 10" id="KW-1003">Cell membrane</keyword>
<dbReference type="KEGG" id="lpk:LACPI_1225"/>
<gene>
    <name evidence="10" type="primary">plsY</name>
    <name evidence="11" type="ORF">LACPI_1225</name>
</gene>
<dbReference type="GO" id="GO:0043772">
    <property type="term" value="F:acyl-phosphate glycerol-3-phosphate acyltransferase activity"/>
    <property type="evidence" value="ECO:0007669"/>
    <property type="project" value="UniProtKB-UniRule"/>
</dbReference>
<dbReference type="EC" id="2.3.1.275" evidence="10"/>
<dbReference type="InterPro" id="IPR003811">
    <property type="entry name" value="G3P_acylTferase_PlsY"/>
</dbReference>
<evidence type="ECO:0000256" key="2">
    <source>
        <dbReference type="ARBA" id="ARBA00022516"/>
    </source>
</evidence>
<dbReference type="Proteomes" id="UP000033166">
    <property type="component" value="Chromosome I"/>
</dbReference>
<protein>
    <recommendedName>
        <fullName evidence="10">Glycerol-3-phosphate acyltransferase</fullName>
    </recommendedName>
    <alternativeName>
        <fullName evidence="10">Acyl-PO4 G3P acyltransferase</fullName>
    </alternativeName>
    <alternativeName>
        <fullName evidence="10">Acyl-phosphate--glycerol-3-phosphate acyltransferase</fullName>
    </alternativeName>
    <alternativeName>
        <fullName evidence="10">G3P acyltransferase</fullName>
        <shortName evidence="10">GPAT</shortName>
        <ecNumber evidence="10">2.3.1.275</ecNumber>
    </alternativeName>
    <alternativeName>
        <fullName evidence="10">Lysophosphatidic acid synthase</fullName>
        <shortName evidence="10">LPA synthase</shortName>
    </alternativeName>
</protein>
<dbReference type="PANTHER" id="PTHR30309">
    <property type="entry name" value="INNER MEMBRANE PROTEIN YGIH"/>
    <property type="match status" value="1"/>
</dbReference>
<accession>A0A0D6DWQ7</accession>
<dbReference type="HOGENOM" id="CLU_081254_4_0_9"/>
<comment type="similarity">
    <text evidence="10">Belongs to the PlsY family.</text>
</comment>
<comment type="catalytic activity">
    <reaction evidence="10">
        <text>an acyl phosphate + sn-glycerol 3-phosphate = a 1-acyl-sn-glycero-3-phosphate + phosphate</text>
        <dbReference type="Rhea" id="RHEA:34075"/>
        <dbReference type="ChEBI" id="CHEBI:43474"/>
        <dbReference type="ChEBI" id="CHEBI:57597"/>
        <dbReference type="ChEBI" id="CHEBI:57970"/>
        <dbReference type="ChEBI" id="CHEBI:59918"/>
        <dbReference type="EC" id="2.3.1.275"/>
    </reaction>
</comment>
<keyword evidence="2 10" id="KW-0444">Lipid biosynthesis</keyword>
<evidence type="ECO:0000256" key="9">
    <source>
        <dbReference type="ARBA" id="ARBA00023264"/>
    </source>
</evidence>
<comment type="function">
    <text evidence="10">Catalyzes the transfer of an acyl group from acyl-phosphate (acyl-PO(4)) to glycerol-3-phosphate (G3P) to form lysophosphatidic acid (LPA). This enzyme utilizes acyl-phosphate as fatty acyl donor, but not acyl-CoA or acyl-ACP.</text>
</comment>
<dbReference type="Pfam" id="PF02660">
    <property type="entry name" value="G3P_acyltransf"/>
    <property type="match status" value="1"/>
</dbReference>
<dbReference type="RefSeq" id="WP_047915564.1">
    <property type="nucleotide sequence ID" value="NZ_LN774769.1"/>
</dbReference>
<evidence type="ECO:0000256" key="5">
    <source>
        <dbReference type="ARBA" id="ARBA00022989"/>
    </source>
</evidence>
<evidence type="ECO:0000256" key="6">
    <source>
        <dbReference type="ARBA" id="ARBA00023098"/>
    </source>
</evidence>
<keyword evidence="7 10" id="KW-0472">Membrane</keyword>
<dbReference type="UniPathway" id="UPA00085"/>
<keyword evidence="9 10" id="KW-1208">Phospholipid metabolism</keyword>
<feature type="transmembrane region" description="Helical" evidence="10">
    <location>
        <begin position="82"/>
        <end position="100"/>
    </location>
</feature>
<keyword evidence="8 10" id="KW-0594">Phospholipid biosynthesis</keyword>
<name>A0A0D6DWQ7_9LACT</name>
<dbReference type="HAMAP" id="MF_01043">
    <property type="entry name" value="PlsY"/>
    <property type="match status" value="1"/>
</dbReference>
<feature type="transmembrane region" description="Helical" evidence="10">
    <location>
        <begin position="6"/>
        <end position="27"/>
    </location>
</feature>
<evidence type="ECO:0000256" key="7">
    <source>
        <dbReference type="ARBA" id="ARBA00023136"/>
    </source>
</evidence>
<evidence type="ECO:0000256" key="3">
    <source>
        <dbReference type="ARBA" id="ARBA00022679"/>
    </source>
</evidence>
<dbReference type="AlphaFoldDB" id="A0A0D6DWQ7"/>
<comment type="subunit">
    <text evidence="10">Probably interacts with PlsX.</text>
</comment>
<evidence type="ECO:0000313" key="11">
    <source>
        <dbReference type="EMBL" id="CEN28425.1"/>
    </source>
</evidence>
<dbReference type="EMBL" id="LN774769">
    <property type="protein sequence ID" value="CEN28425.1"/>
    <property type="molecule type" value="Genomic_DNA"/>
</dbReference>
<dbReference type="STRING" id="1364.LP2241_30225"/>
<keyword evidence="11" id="KW-0012">Acyltransferase</keyword>